<dbReference type="EMBL" id="BSYO01000016">
    <property type="protein sequence ID" value="GMH15947.1"/>
    <property type="molecule type" value="Genomic_DNA"/>
</dbReference>
<protein>
    <submittedName>
        <fullName evidence="1">Uncharacterized protein</fullName>
    </submittedName>
</protein>
<proteinExistence type="predicted"/>
<accession>A0AAD3SSY3</accession>
<evidence type="ECO:0000313" key="2">
    <source>
        <dbReference type="Proteomes" id="UP001279734"/>
    </source>
</evidence>
<gene>
    <name evidence="1" type="ORF">Nepgr_017788</name>
</gene>
<dbReference type="Proteomes" id="UP001279734">
    <property type="component" value="Unassembled WGS sequence"/>
</dbReference>
<comment type="caution">
    <text evidence="1">The sequence shown here is derived from an EMBL/GenBank/DDBJ whole genome shotgun (WGS) entry which is preliminary data.</text>
</comment>
<reference evidence="1" key="1">
    <citation type="submission" date="2023-05" db="EMBL/GenBank/DDBJ databases">
        <title>Nepenthes gracilis genome sequencing.</title>
        <authorList>
            <person name="Fukushima K."/>
        </authorList>
    </citation>
    <scope>NUCLEOTIDE SEQUENCE</scope>
    <source>
        <strain evidence="1">SING2019-196</strain>
    </source>
</reference>
<evidence type="ECO:0000313" key="1">
    <source>
        <dbReference type="EMBL" id="GMH15947.1"/>
    </source>
</evidence>
<name>A0AAD3SSY3_NEPGR</name>
<keyword evidence="2" id="KW-1185">Reference proteome</keyword>
<sequence>MLSPVKSMLNSWGQAVLCGKCSQWYDPCCPYYFHTLIVMAMEENLRCWNCQYVTNVCMDWLSKAFGGSTSSFSAREYHGAYGEDTYWDFGQPTSVDLWADDNNDGIDHAIAVSFSEEDQKRQKAIKMKPDWRKMNLWLKLFKGV</sequence>
<dbReference type="AlphaFoldDB" id="A0AAD3SSY3"/>
<organism evidence="1 2">
    <name type="scientific">Nepenthes gracilis</name>
    <name type="common">Slender pitcher plant</name>
    <dbReference type="NCBI Taxonomy" id="150966"/>
    <lineage>
        <taxon>Eukaryota</taxon>
        <taxon>Viridiplantae</taxon>
        <taxon>Streptophyta</taxon>
        <taxon>Embryophyta</taxon>
        <taxon>Tracheophyta</taxon>
        <taxon>Spermatophyta</taxon>
        <taxon>Magnoliopsida</taxon>
        <taxon>eudicotyledons</taxon>
        <taxon>Gunneridae</taxon>
        <taxon>Pentapetalae</taxon>
        <taxon>Caryophyllales</taxon>
        <taxon>Nepenthaceae</taxon>
        <taxon>Nepenthes</taxon>
    </lineage>
</organism>